<feature type="transmembrane region" description="Helical" evidence="2">
    <location>
        <begin position="162"/>
        <end position="180"/>
    </location>
</feature>
<dbReference type="Proteomes" id="UP000095751">
    <property type="component" value="Unassembled WGS sequence"/>
</dbReference>
<feature type="transmembrane region" description="Helical" evidence="2">
    <location>
        <begin position="102"/>
        <end position="121"/>
    </location>
</feature>
<keyword evidence="2" id="KW-0472">Membrane</keyword>
<dbReference type="InParanoid" id="A0A1E7FT94"/>
<keyword evidence="2" id="KW-0812">Transmembrane</keyword>
<dbReference type="EMBL" id="KV784354">
    <property type="protein sequence ID" value="OEU21366.1"/>
    <property type="molecule type" value="Genomic_DNA"/>
</dbReference>
<feature type="transmembrane region" description="Helical" evidence="2">
    <location>
        <begin position="186"/>
        <end position="209"/>
    </location>
</feature>
<feature type="transmembrane region" description="Helical" evidence="2">
    <location>
        <begin position="133"/>
        <end position="155"/>
    </location>
</feature>
<dbReference type="OrthoDB" id="10251508at2759"/>
<dbReference type="PANTHER" id="PTHR36513">
    <property type="entry name" value="ABC TRANSMEMBRANE TYPE-1 DOMAIN-CONTAINING PROTEIN"/>
    <property type="match status" value="1"/>
</dbReference>
<keyword evidence="4" id="KW-1185">Reference proteome</keyword>
<accession>A0A1E7FT94</accession>
<evidence type="ECO:0000313" key="3">
    <source>
        <dbReference type="EMBL" id="OEU21366.1"/>
    </source>
</evidence>
<evidence type="ECO:0000256" key="2">
    <source>
        <dbReference type="SAM" id="Phobius"/>
    </source>
</evidence>
<sequence>MSGEVELSLTSASNQVSSAAAIPSGIGIGGSDGDGDGDDEGEEEETKNGGGNNPVVRNNRNDDGSGRYQRIISPELEEVFCTMQYRKMQRELNGPQKKKTKYHYMALACLLILVYGISASNNNARTGAIEVTLYIPQIIAFGFWFILSVVIISLLSDKVQILFCWMVIYWPLLAVLALLLPHNHEWIIWLTIVLEVITLFTFLFVNYVYPKFVTSKWFKENYGATRFWRITLADVDDDGRDDDSDGDNNSNWTMEYDGRFGCFGKRYECRYIGGLNDEGLPHGRGVWSDNSYNGEVLTGMWVDGKPIGPFRSRQYGGHGSTFSSIRIAFFMATDDSFEENKMIPTNDGPARVGVASVECSIAGEFFSHLPAATLLVKPQTNGDGITIGDCVRKADGIKTSDDNEQDQPQPVQTLQINCNDPRGVQIVGHRYETTGLPFTKRIKQIIIDIGSVDKKGTKYEPLEVINDTTTDSYDQRRDVLHQEQWDDEDDIENNDQYAQKHTMHLDVRKWTTSGSKDTALIFIPGYNSWLKHSAESFGQMLSMSKLSSHVHPIIYAYPGAKVFTYRWASFISATENNQRYFLEMLKGLQREGIQNIHILTHSLGVQSLMNAFEDNIDGTLSPVSELFGSAPTSHSSNNYQRNSMVDAGKLVCRSITMMNPDFPTLAFRERAFRSIRRVTSLITIVGDTTDQALFWSSGVNGAFNLFGLPQPSLLDSKARKQQKGYHVHSTIGRHLHALYVEGDDDNGNDYIVISRRSKVSSEDSKHWLDCDVIDTAMLDTNVNDLRHAAFSMNSILIRDIEELVVTGKRAANRTSLLHKKGNVYEYCHAPSFVKPE</sequence>
<reference evidence="3 4" key="1">
    <citation type="submission" date="2016-09" db="EMBL/GenBank/DDBJ databases">
        <title>Extensive genetic diversity and differential bi-allelic expression allows diatom success in the polar Southern Ocean.</title>
        <authorList>
            <consortium name="DOE Joint Genome Institute"/>
            <person name="Mock T."/>
            <person name="Otillar R.P."/>
            <person name="Strauss J."/>
            <person name="Dupont C."/>
            <person name="Frickenhaus S."/>
            <person name="Maumus F."/>
            <person name="Mcmullan M."/>
            <person name="Sanges R."/>
            <person name="Schmutz J."/>
            <person name="Toseland A."/>
            <person name="Valas R."/>
            <person name="Veluchamy A."/>
            <person name="Ward B.J."/>
            <person name="Allen A."/>
            <person name="Barry K."/>
            <person name="Falciatore A."/>
            <person name="Ferrante M."/>
            <person name="Fortunato A.E."/>
            <person name="Gloeckner G."/>
            <person name="Gruber A."/>
            <person name="Hipkin R."/>
            <person name="Janech M."/>
            <person name="Kroth P."/>
            <person name="Leese F."/>
            <person name="Lindquist E."/>
            <person name="Lyon B.R."/>
            <person name="Martin J."/>
            <person name="Mayer C."/>
            <person name="Parker M."/>
            <person name="Quesneville H."/>
            <person name="Raymond J."/>
            <person name="Uhlig C."/>
            <person name="Valentin K.U."/>
            <person name="Worden A.Z."/>
            <person name="Armbrust E.V."/>
            <person name="Bowler C."/>
            <person name="Green B."/>
            <person name="Moulton V."/>
            <person name="Van Oosterhout C."/>
            <person name="Grigoriev I."/>
        </authorList>
    </citation>
    <scope>NUCLEOTIDE SEQUENCE [LARGE SCALE GENOMIC DNA]</scope>
    <source>
        <strain evidence="3 4">CCMP1102</strain>
    </source>
</reference>
<proteinExistence type="predicted"/>
<protein>
    <submittedName>
        <fullName evidence="3">Uncharacterized protein</fullName>
    </submittedName>
</protein>
<organism evidence="3 4">
    <name type="scientific">Fragilariopsis cylindrus CCMP1102</name>
    <dbReference type="NCBI Taxonomy" id="635003"/>
    <lineage>
        <taxon>Eukaryota</taxon>
        <taxon>Sar</taxon>
        <taxon>Stramenopiles</taxon>
        <taxon>Ochrophyta</taxon>
        <taxon>Bacillariophyta</taxon>
        <taxon>Bacillariophyceae</taxon>
        <taxon>Bacillariophycidae</taxon>
        <taxon>Bacillariales</taxon>
        <taxon>Bacillariaceae</taxon>
        <taxon>Fragilariopsis</taxon>
    </lineage>
</organism>
<dbReference type="KEGG" id="fcy:FRACYDRAFT_234990"/>
<feature type="region of interest" description="Disordered" evidence="1">
    <location>
        <begin position="1"/>
        <end position="67"/>
    </location>
</feature>
<feature type="compositionally biased region" description="Polar residues" evidence="1">
    <location>
        <begin position="8"/>
        <end position="18"/>
    </location>
</feature>
<gene>
    <name evidence="3" type="ORF">FRACYDRAFT_234990</name>
</gene>
<feature type="compositionally biased region" description="Acidic residues" evidence="1">
    <location>
        <begin position="33"/>
        <end position="45"/>
    </location>
</feature>
<keyword evidence="2" id="KW-1133">Transmembrane helix</keyword>
<name>A0A1E7FT94_9STRA</name>
<dbReference type="PANTHER" id="PTHR36513:SF1">
    <property type="entry name" value="TRANSMEMBRANE PROTEIN"/>
    <property type="match status" value="1"/>
</dbReference>
<evidence type="ECO:0000256" key="1">
    <source>
        <dbReference type="SAM" id="MobiDB-lite"/>
    </source>
</evidence>
<evidence type="ECO:0000313" key="4">
    <source>
        <dbReference type="Proteomes" id="UP000095751"/>
    </source>
</evidence>
<dbReference type="Pfam" id="PF05990">
    <property type="entry name" value="DUF900"/>
    <property type="match status" value="1"/>
</dbReference>
<dbReference type="AlphaFoldDB" id="A0A1E7FT94"/>
<dbReference type="InterPro" id="IPR010297">
    <property type="entry name" value="DUF900_hydrolase"/>
</dbReference>